<evidence type="ECO:0000313" key="2">
    <source>
        <dbReference type="Proteomes" id="UP000281955"/>
    </source>
</evidence>
<comment type="caution">
    <text evidence="1">The sequence shown here is derived from an EMBL/GenBank/DDBJ whole genome shotgun (WGS) entry which is preliminary data.</text>
</comment>
<gene>
    <name evidence="1" type="ORF">CLV35_1239</name>
</gene>
<evidence type="ECO:0000313" key="1">
    <source>
        <dbReference type="EMBL" id="RKS77550.1"/>
    </source>
</evidence>
<reference evidence="1 2" key="1">
    <citation type="submission" date="2018-10" db="EMBL/GenBank/DDBJ databases">
        <title>Genomic Encyclopedia of Archaeal and Bacterial Type Strains, Phase II (KMG-II): from individual species to whole genera.</title>
        <authorList>
            <person name="Goeker M."/>
        </authorList>
    </citation>
    <scope>NUCLEOTIDE SEQUENCE [LARGE SCALE GENOMIC DNA]</scope>
    <source>
        <strain evidence="1 2">RP-AC37</strain>
    </source>
</reference>
<dbReference type="OrthoDB" id="4364653at2"/>
<proteinExistence type="predicted"/>
<name>A0A420XRT9_9ACTN</name>
<dbReference type="EMBL" id="RBWV01000010">
    <property type="protein sequence ID" value="RKS77550.1"/>
    <property type="molecule type" value="Genomic_DNA"/>
</dbReference>
<protein>
    <submittedName>
        <fullName evidence="1">Uncharacterized protein</fullName>
    </submittedName>
</protein>
<dbReference type="Proteomes" id="UP000281955">
    <property type="component" value="Unassembled WGS sequence"/>
</dbReference>
<organism evidence="1 2">
    <name type="scientific">Motilibacter peucedani</name>
    <dbReference type="NCBI Taxonomy" id="598650"/>
    <lineage>
        <taxon>Bacteria</taxon>
        <taxon>Bacillati</taxon>
        <taxon>Actinomycetota</taxon>
        <taxon>Actinomycetes</taxon>
        <taxon>Motilibacterales</taxon>
        <taxon>Motilibacteraceae</taxon>
        <taxon>Motilibacter</taxon>
    </lineage>
</organism>
<keyword evidence="2" id="KW-1185">Reference proteome</keyword>
<dbReference type="AlphaFoldDB" id="A0A420XRT9"/>
<accession>A0A420XRT9</accession>
<sequence length="345" mass="36522">MPAPDRSPAPEQVAARLLELAVVRSRASTVELAALSALLDLVVADPLRSAVGLDELAERVVELYWAQVQPLADGRALPQAGGTSRQPALVEEVAALASAGRLAGTRTARATGAAHPARWSAAVRRVALLLAQSALPHLQSPGPDLLFESGWLHRRTTQAELDERGRALELLPGTPRQLALAAPLLRPALQSEWAAVVADAAGASPTGLGRLLFGLPPSAQQLREALLEAQDGRCLLCGGRARDAVVDTVVPWRRLPLDAAANLLVADARCSRERAGALLALPLVFRWSRRPAPALEEPDDSERVRRAMVGAYRSAPAGSPLWRARGSWEVAGGQEGERIAALFGA</sequence>
<dbReference type="InParanoid" id="A0A420XRT9"/>
<dbReference type="RefSeq" id="WP_121192575.1">
    <property type="nucleotide sequence ID" value="NZ_RBWV01000010.1"/>
</dbReference>